<proteinExistence type="predicted"/>
<comment type="caution">
    <text evidence="1">The sequence shown here is derived from an EMBL/GenBank/DDBJ whole genome shotgun (WGS) entry which is preliminary data.</text>
</comment>
<reference evidence="1 2" key="1">
    <citation type="submission" date="2019-10" db="EMBL/GenBank/DDBJ databases">
        <title>Bacillus from the desert of Cuatro Cinegas, Coahuila.</title>
        <authorList>
            <person name="Olmedo-Alvarez G."/>
            <person name="Saldana S."/>
            <person name="Barcelo D."/>
        </authorList>
    </citation>
    <scope>NUCLEOTIDE SEQUENCE [LARGE SCALE GENOMIC DNA]</scope>
    <source>
        <strain evidence="1 2">CH155b_5T</strain>
    </source>
</reference>
<dbReference type="Proteomes" id="UP000470409">
    <property type="component" value="Unassembled WGS sequence"/>
</dbReference>
<gene>
    <name evidence="1" type="ORF">F8163_29195</name>
</gene>
<dbReference type="RefSeq" id="WP_151628427.1">
    <property type="nucleotide sequence ID" value="NZ_WBPG01000033.1"/>
</dbReference>
<evidence type="ECO:0000313" key="1">
    <source>
        <dbReference type="EMBL" id="KAB2439576.1"/>
    </source>
</evidence>
<dbReference type="GO" id="GO:0016740">
    <property type="term" value="F:transferase activity"/>
    <property type="evidence" value="ECO:0007669"/>
    <property type="project" value="UniProtKB-KW"/>
</dbReference>
<organism evidence="1 2">
    <name type="scientific">Bacillus luti</name>
    <dbReference type="NCBI Taxonomy" id="2026191"/>
    <lineage>
        <taxon>Bacteria</taxon>
        <taxon>Bacillati</taxon>
        <taxon>Bacillota</taxon>
        <taxon>Bacilli</taxon>
        <taxon>Bacillales</taxon>
        <taxon>Bacillaceae</taxon>
        <taxon>Bacillus</taxon>
        <taxon>Bacillus cereus group</taxon>
    </lineage>
</organism>
<keyword evidence="1" id="KW-0808">Transferase</keyword>
<evidence type="ECO:0000313" key="2">
    <source>
        <dbReference type="Proteomes" id="UP000470409"/>
    </source>
</evidence>
<dbReference type="AlphaFoldDB" id="A0A7V7S2C1"/>
<accession>A0A7V7S2C1</accession>
<protein>
    <submittedName>
        <fullName evidence="1">Glycosyltransferase family 1 protein</fullName>
    </submittedName>
</protein>
<dbReference type="EMBL" id="WBPG01000033">
    <property type="protein sequence ID" value="KAB2439576.1"/>
    <property type="molecule type" value="Genomic_DNA"/>
</dbReference>
<name>A0A7V7S2C1_9BACI</name>
<sequence>MSKVSCNLRVGEIPLHLYHITAGFVLLAQQGVIELTVEKLTKSSKERLPYNMMEVIINNQIKLVYDVNDGYDNLLEIEQDYAEFMDGILEKCDFYFKRSFNKMYNSKLIYKDKIYPLGLNYMVTVPRNIAHMPMPYDPNKEKVKKLIRMLPFSEYNNKLYHVNSFEEVPKSEVHPKVLFMARLWDVNGDYPGQISREKREERSYINEFRAECIRICRKEFGSRFYGGVTPSNFASKSYKDILIEDKEIIKRNNYLKKVKESAICIATMGLHESIGWKFAEYVAASRAIVTESLKYEVTGDFLEEKNYLVFRKPEECLNQVYRLLEDEEFRYKMMLNNYEYYHEYVRPDRLVLNSIFTVLQKSGYSWRGEVV</sequence>